<feature type="region of interest" description="Disordered" evidence="1">
    <location>
        <begin position="33"/>
        <end position="55"/>
    </location>
</feature>
<organism evidence="2 3">
    <name type="scientific">Corallococcus coralloides (strain ATCC 25202 / DSM 2259 / NBRC 100086 / M2)</name>
    <name type="common">Myxococcus coralloides</name>
    <dbReference type="NCBI Taxonomy" id="1144275"/>
    <lineage>
        <taxon>Bacteria</taxon>
        <taxon>Pseudomonadati</taxon>
        <taxon>Myxococcota</taxon>
        <taxon>Myxococcia</taxon>
        <taxon>Myxococcales</taxon>
        <taxon>Cystobacterineae</taxon>
        <taxon>Myxococcaceae</taxon>
        <taxon>Corallococcus</taxon>
    </lineage>
</organism>
<keyword evidence="3" id="KW-1185">Reference proteome</keyword>
<reference evidence="2 3" key="1">
    <citation type="journal article" date="2012" name="J. Bacteriol.">
        <title>Complete Genome Sequence of the Fruiting Myxobacterium Corallococcus coralloides DSM 2259.</title>
        <authorList>
            <person name="Huntley S."/>
            <person name="Zhang Y."/>
            <person name="Treuner-Lange A."/>
            <person name="Kneip S."/>
            <person name="Sensen C.W."/>
            <person name="Sogaard-Andersen L."/>
        </authorList>
    </citation>
    <scope>NUCLEOTIDE SEQUENCE [LARGE SCALE GENOMIC DNA]</scope>
    <source>
        <strain evidence="3">ATCC 25202 / DSM 2259 / NBRC 100086 / M2</strain>
    </source>
</reference>
<dbReference type="RefSeq" id="WP_014399933.1">
    <property type="nucleotide sequence ID" value="NC_017030.1"/>
</dbReference>
<evidence type="ECO:0000313" key="2">
    <source>
        <dbReference type="EMBL" id="AFE07354.1"/>
    </source>
</evidence>
<accession>H8MIG2</accession>
<dbReference type="AlphaFoldDB" id="H8MIG2"/>
<dbReference type="Proteomes" id="UP000007587">
    <property type="component" value="Chromosome"/>
</dbReference>
<dbReference type="InParanoid" id="H8MIG2"/>
<dbReference type="HOGENOM" id="CLU_173128_0_0_7"/>
<gene>
    <name evidence="2" type="ordered locus">COCOR_07150</name>
</gene>
<proteinExistence type="predicted"/>
<dbReference type="OrthoDB" id="5526096at2"/>
<evidence type="ECO:0000313" key="3">
    <source>
        <dbReference type="Proteomes" id="UP000007587"/>
    </source>
</evidence>
<reference evidence="3" key="2">
    <citation type="submission" date="2012-03" db="EMBL/GenBank/DDBJ databases">
        <title>Genome sequence of the fruiting myxobacterium Corallococcus coralloides DSM 2259.</title>
        <authorList>
            <person name="Huntley S."/>
            <person name="Zhang Y."/>
            <person name="Treuner-Lange A."/>
            <person name="Sensen C.W."/>
            <person name="Sogaard-Andersen L."/>
        </authorList>
    </citation>
    <scope>NUCLEOTIDE SEQUENCE [LARGE SCALE GENOMIC DNA]</scope>
    <source>
        <strain evidence="3">ATCC 25202 / DSM 2259 / NBRC 100086 / M2</strain>
    </source>
</reference>
<evidence type="ECO:0008006" key="4">
    <source>
        <dbReference type="Google" id="ProtNLM"/>
    </source>
</evidence>
<dbReference type="EMBL" id="CP003389">
    <property type="protein sequence ID" value="AFE07354.1"/>
    <property type="molecule type" value="Genomic_DNA"/>
</dbReference>
<dbReference type="STRING" id="1144275.COCOR_07150"/>
<evidence type="ECO:0000256" key="1">
    <source>
        <dbReference type="SAM" id="MobiDB-lite"/>
    </source>
</evidence>
<sequence length="110" mass="11966">MNRRLASLVVLLGVLLGAAAPFLVPSAVWAQTSRPRAAPPKEAPPPPSPPPAPAYEYTFVKREGPDEDLAELQRLGAEGWRVVSTVVVDGSTRRYVLMRDRRAGPTPREP</sequence>
<name>H8MIG2_CORCM</name>
<feature type="compositionally biased region" description="Pro residues" evidence="1">
    <location>
        <begin position="37"/>
        <end position="53"/>
    </location>
</feature>
<protein>
    <recommendedName>
        <fullName evidence="4">DUF4177 domain-containing protein</fullName>
    </recommendedName>
</protein>
<dbReference type="KEGG" id="ccx:COCOR_07150"/>